<protein>
    <submittedName>
        <fullName evidence="1">Uncharacterized protein</fullName>
    </submittedName>
</protein>
<accession>A0A6C0HMZ7</accession>
<sequence>MAIIFKQHYYNEFMENAKESSDAADAAEAAEAADAAIASSDNVCNCGNPNCVQGQHATYNPYAVQRIYIDNYDLAFCKSQTKSAIKNYMQTLVTDKTILREQLVRDLVHVWIPNSRQIPNDDYFVLCADLSTLILDEETTIFNLIKQINESISGKIYNEQVPIAHY</sequence>
<dbReference type="AlphaFoldDB" id="A0A6C0HMZ7"/>
<evidence type="ECO:0000313" key="1">
    <source>
        <dbReference type="EMBL" id="QHT81313.1"/>
    </source>
</evidence>
<name>A0A6C0HMZ7_9ZZZZ</name>
<reference evidence="1" key="1">
    <citation type="journal article" date="2020" name="Nature">
        <title>Giant virus diversity and host interactions through global metagenomics.</title>
        <authorList>
            <person name="Schulz F."/>
            <person name="Roux S."/>
            <person name="Paez-Espino D."/>
            <person name="Jungbluth S."/>
            <person name="Walsh D.A."/>
            <person name="Denef V.J."/>
            <person name="McMahon K.D."/>
            <person name="Konstantinidis K.T."/>
            <person name="Eloe-Fadrosh E.A."/>
            <person name="Kyrpides N.C."/>
            <person name="Woyke T."/>
        </authorList>
    </citation>
    <scope>NUCLEOTIDE SEQUENCE</scope>
    <source>
        <strain evidence="1">GVMAG-M-3300023184-13</strain>
    </source>
</reference>
<dbReference type="EMBL" id="MN739980">
    <property type="protein sequence ID" value="QHT81313.1"/>
    <property type="molecule type" value="Genomic_DNA"/>
</dbReference>
<organism evidence="1">
    <name type="scientific">viral metagenome</name>
    <dbReference type="NCBI Taxonomy" id="1070528"/>
    <lineage>
        <taxon>unclassified sequences</taxon>
        <taxon>metagenomes</taxon>
        <taxon>organismal metagenomes</taxon>
    </lineage>
</organism>
<proteinExistence type="predicted"/>